<dbReference type="Gene3D" id="1.10.10.10">
    <property type="entry name" value="Winged helix-like DNA-binding domain superfamily/Winged helix DNA-binding domain"/>
    <property type="match status" value="1"/>
</dbReference>
<evidence type="ECO:0000256" key="3">
    <source>
        <dbReference type="ARBA" id="ARBA00023125"/>
    </source>
</evidence>
<dbReference type="KEGG" id="blen:NCTC4824_03399"/>
<dbReference type="GO" id="GO:0003677">
    <property type="term" value="F:DNA binding"/>
    <property type="evidence" value="ECO:0007669"/>
    <property type="project" value="UniProtKB-KW"/>
</dbReference>
<sequence length="152" mass="17308">MCTEIDLKITDSEWEVMRVVWAQERVTSKEIIQVLQQKKEWKPATTKTFIGRLVNKGVLETETEGRKYIYSSKVSEAEIIKSSLNEYFSNICSRDVGNTIAYLLSNATLSFKDIDKLEKVLEEKKIDAVEEVACNCVPGQCKCKDHHCSSGH</sequence>
<name>A0A2X4WF44_LEDLE</name>
<protein>
    <submittedName>
        <fullName evidence="5">CopY family transcriptional regulator</fullName>
    </submittedName>
</protein>
<gene>
    <name evidence="5" type="primary">copY</name>
    <name evidence="5" type="ORF">NCTC4824_03399</name>
</gene>
<evidence type="ECO:0000256" key="4">
    <source>
        <dbReference type="ARBA" id="ARBA00023163"/>
    </source>
</evidence>
<dbReference type="RefSeq" id="WP_066141877.1">
    <property type="nucleotide sequence ID" value="NZ_CBCSGM010000003.1"/>
</dbReference>
<dbReference type="InterPro" id="IPR036390">
    <property type="entry name" value="WH_DNA-bd_sf"/>
</dbReference>
<accession>A0A2X4WF44</accession>
<evidence type="ECO:0000313" key="5">
    <source>
        <dbReference type="EMBL" id="SQI61811.1"/>
    </source>
</evidence>
<comment type="similarity">
    <text evidence="1">Belongs to the BlaI transcriptional regulatory family.</text>
</comment>
<dbReference type="NCBIfam" id="TIGR02698">
    <property type="entry name" value="CopY_TcrY"/>
    <property type="match status" value="1"/>
</dbReference>
<proteinExistence type="inferred from homology"/>
<dbReference type="GO" id="GO:0045892">
    <property type="term" value="P:negative regulation of DNA-templated transcription"/>
    <property type="evidence" value="ECO:0007669"/>
    <property type="project" value="InterPro"/>
</dbReference>
<evidence type="ECO:0000313" key="6">
    <source>
        <dbReference type="Proteomes" id="UP000249134"/>
    </source>
</evidence>
<reference evidence="5 6" key="1">
    <citation type="submission" date="2018-06" db="EMBL/GenBank/DDBJ databases">
        <authorList>
            <consortium name="Pathogen Informatics"/>
            <person name="Doyle S."/>
        </authorList>
    </citation>
    <scope>NUCLEOTIDE SEQUENCE [LARGE SCALE GENOMIC DNA]</scope>
    <source>
        <strain evidence="5 6">NCTC4824</strain>
    </source>
</reference>
<dbReference type="EMBL" id="LS483476">
    <property type="protein sequence ID" value="SQI61811.1"/>
    <property type="molecule type" value="Genomic_DNA"/>
</dbReference>
<keyword evidence="2" id="KW-0805">Transcription regulation</keyword>
<dbReference type="InterPro" id="IPR014071">
    <property type="entry name" value="Cu_transp_CopY/TcrY"/>
</dbReference>
<keyword evidence="4" id="KW-0804">Transcription</keyword>
<dbReference type="AlphaFoldDB" id="A0A2X4WF44"/>
<keyword evidence="6" id="KW-1185">Reference proteome</keyword>
<evidence type="ECO:0000256" key="2">
    <source>
        <dbReference type="ARBA" id="ARBA00023015"/>
    </source>
</evidence>
<evidence type="ECO:0000256" key="1">
    <source>
        <dbReference type="ARBA" id="ARBA00011046"/>
    </source>
</evidence>
<dbReference type="PIRSF" id="PIRSF019455">
    <property type="entry name" value="CopR_AtkY"/>
    <property type="match status" value="1"/>
</dbReference>
<keyword evidence="3" id="KW-0238">DNA-binding</keyword>
<dbReference type="InterPro" id="IPR005650">
    <property type="entry name" value="BlaI_family"/>
</dbReference>
<dbReference type="Proteomes" id="UP000249134">
    <property type="component" value="Chromosome 1"/>
</dbReference>
<organism evidence="5 6">
    <name type="scientific">Lederbergia lenta</name>
    <name type="common">Bacillus lentus</name>
    <dbReference type="NCBI Taxonomy" id="1467"/>
    <lineage>
        <taxon>Bacteria</taxon>
        <taxon>Bacillati</taxon>
        <taxon>Bacillota</taxon>
        <taxon>Bacilli</taxon>
        <taxon>Bacillales</taxon>
        <taxon>Bacillaceae</taxon>
        <taxon>Lederbergia</taxon>
    </lineage>
</organism>
<dbReference type="InterPro" id="IPR036388">
    <property type="entry name" value="WH-like_DNA-bd_sf"/>
</dbReference>
<dbReference type="SUPFAM" id="SSF46785">
    <property type="entry name" value="Winged helix' DNA-binding domain"/>
    <property type="match status" value="1"/>
</dbReference>
<dbReference type="STRING" id="1348624.GCA_001591545_02380"/>
<dbReference type="Pfam" id="PF03965">
    <property type="entry name" value="Penicillinase_R"/>
    <property type="match status" value="1"/>
</dbReference>